<dbReference type="GO" id="GO:0031932">
    <property type="term" value="C:TORC2 complex"/>
    <property type="evidence" value="ECO:0007669"/>
    <property type="project" value="InterPro"/>
</dbReference>
<dbReference type="InterPro" id="IPR031313">
    <property type="entry name" value="Sin1_PH_dom"/>
</dbReference>
<evidence type="ECO:0000313" key="6">
    <source>
        <dbReference type="EMBL" id="CAG9837722.1"/>
    </source>
</evidence>
<comment type="similarity">
    <text evidence="1">Belongs to the SIN1 family.</text>
</comment>
<feature type="domain" description="SIN1-type PH" evidence="5">
    <location>
        <begin position="355"/>
        <end position="482"/>
    </location>
</feature>
<dbReference type="Pfam" id="PF16978">
    <property type="entry name" value="CRIM"/>
    <property type="match status" value="1"/>
</dbReference>
<dbReference type="Pfam" id="PF16979">
    <property type="entry name" value="SIN1_PH"/>
    <property type="match status" value="1"/>
</dbReference>
<dbReference type="OrthoDB" id="241990at2759"/>
<dbReference type="GO" id="GO:0005546">
    <property type="term" value="F:phosphatidylinositol-4,5-bisphosphate binding"/>
    <property type="evidence" value="ECO:0007669"/>
    <property type="project" value="TreeGrafter"/>
</dbReference>
<evidence type="ECO:0000259" key="3">
    <source>
        <dbReference type="Pfam" id="PF05422"/>
    </source>
</evidence>
<protein>
    <recommendedName>
        <fullName evidence="8">Stress-activated map kinase-interacting protein 1</fullName>
    </recommendedName>
</protein>
<feature type="chain" id="PRO_5040419951" description="Stress-activated map kinase-interacting protein 1" evidence="2">
    <location>
        <begin position="18"/>
        <end position="510"/>
    </location>
</feature>
<dbReference type="GO" id="GO:0005737">
    <property type="term" value="C:cytoplasm"/>
    <property type="evidence" value="ECO:0007669"/>
    <property type="project" value="TreeGrafter"/>
</dbReference>
<keyword evidence="2" id="KW-0732">Signal</keyword>
<feature type="domain" description="Sin1 N-terminal" evidence="3">
    <location>
        <begin position="59"/>
        <end position="143"/>
    </location>
</feature>
<reference evidence="6" key="1">
    <citation type="submission" date="2022-01" db="EMBL/GenBank/DDBJ databases">
        <authorList>
            <person name="King R."/>
        </authorList>
    </citation>
    <scope>NUCLEOTIDE SEQUENCE</scope>
</reference>
<feature type="signal peptide" evidence="2">
    <location>
        <begin position="1"/>
        <end position="17"/>
    </location>
</feature>
<proteinExistence type="inferred from homology"/>
<keyword evidence="7" id="KW-1185">Reference proteome</keyword>
<dbReference type="EMBL" id="OU898282">
    <property type="protein sequence ID" value="CAG9837722.1"/>
    <property type="molecule type" value="Genomic_DNA"/>
</dbReference>
<dbReference type="InterPro" id="IPR008828">
    <property type="entry name" value="Sin1/Avo1"/>
</dbReference>
<dbReference type="Proteomes" id="UP001153709">
    <property type="component" value="Chromosome 7"/>
</dbReference>
<name>A0A9N9T7Z8_DIABA</name>
<dbReference type="InterPro" id="IPR031567">
    <property type="entry name" value="CRIM_dom"/>
</dbReference>
<feature type="domain" description="CRIM" evidence="4">
    <location>
        <begin position="154"/>
        <end position="300"/>
    </location>
</feature>
<dbReference type="InterPro" id="IPR011993">
    <property type="entry name" value="PH-like_dom_sf"/>
</dbReference>
<evidence type="ECO:0000256" key="1">
    <source>
        <dbReference type="ARBA" id="ARBA00009407"/>
    </source>
</evidence>
<dbReference type="GO" id="GO:0005886">
    <property type="term" value="C:plasma membrane"/>
    <property type="evidence" value="ECO:0007669"/>
    <property type="project" value="TreeGrafter"/>
</dbReference>
<organism evidence="6 7">
    <name type="scientific">Diabrotica balteata</name>
    <name type="common">Banded cucumber beetle</name>
    <dbReference type="NCBI Taxonomy" id="107213"/>
    <lineage>
        <taxon>Eukaryota</taxon>
        <taxon>Metazoa</taxon>
        <taxon>Ecdysozoa</taxon>
        <taxon>Arthropoda</taxon>
        <taxon>Hexapoda</taxon>
        <taxon>Insecta</taxon>
        <taxon>Pterygota</taxon>
        <taxon>Neoptera</taxon>
        <taxon>Endopterygota</taxon>
        <taxon>Coleoptera</taxon>
        <taxon>Polyphaga</taxon>
        <taxon>Cucujiformia</taxon>
        <taxon>Chrysomeloidea</taxon>
        <taxon>Chrysomelidae</taxon>
        <taxon>Galerucinae</taxon>
        <taxon>Diabroticina</taxon>
        <taxon>Diabroticites</taxon>
        <taxon>Diabrotica</taxon>
    </lineage>
</organism>
<evidence type="ECO:0000259" key="5">
    <source>
        <dbReference type="Pfam" id="PF16979"/>
    </source>
</evidence>
<sequence length="510" mass="58580">MISGIMIFMIWSLDVYFIKKMALYDNKYWLLSHIRNSFISTDDTGMCELVMCGETKNIQHHLKTTESYPDSATSEDEEEDFESFDLQIDMDFNIRERSNTAAQIEKLELARKKAAKMRHIKWESNGQPINWNNFDDLFVKKDISRLIKQTKNISKLSELIQCHLDIPKNPYMEYAKFDGTGQVNIPTKKYKIFLTMLPPQQRNYPMAVCCVAQAKVQELIGLTLLKLRFCSNSHLNKVCKTNRTYIYSHGTANLKSPSQYGLYITEEDGEVDSDFPCLDPKEPILKFGFICLGLVEHKDAGKSVSFPEDNTILFTIEELNRTRTVSEKSKTYENKQMENYIQAVEDHNKLMEAPLYSSFRAFMMSKVKPKIEVNIGVSGERIEIDPVPQKGSKLLPFKAKAISHSIDNIASCEITEDKANRTGFRLIYRATMVSGSSTMGEGTFSEATNYSPSQSTSYKHYDFESNHNVAIDLVQKVKLILELKSTSTRIEYLANKEKKNQRKKSFHIVK</sequence>
<dbReference type="InterPro" id="IPR032679">
    <property type="entry name" value="Sin1_N"/>
</dbReference>
<accession>A0A9N9T7Z8</accession>
<dbReference type="PANTHER" id="PTHR13335">
    <property type="entry name" value="TARGET OF RAPAMYCIN COMPLEX 2 SUBUNIT MAPKAP1"/>
    <property type="match status" value="1"/>
</dbReference>
<evidence type="ECO:0000259" key="4">
    <source>
        <dbReference type="Pfam" id="PF16978"/>
    </source>
</evidence>
<dbReference type="Gene3D" id="2.30.29.30">
    <property type="entry name" value="Pleckstrin-homology domain (PH domain)/Phosphotyrosine-binding domain (PTB)"/>
    <property type="match status" value="1"/>
</dbReference>
<gene>
    <name evidence="6" type="ORF">DIABBA_LOCUS10682</name>
</gene>
<evidence type="ECO:0000256" key="2">
    <source>
        <dbReference type="SAM" id="SignalP"/>
    </source>
</evidence>
<evidence type="ECO:0008006" key="8">
    <source>
        <dbReference type="Google" id="ProtNLM"/>
    </source>
</evidence>
<dbReference type="GO" id="GO:0038203">
    <property type="term" value="P:TORC2 signaling"/>
    <property type="evidence" value="ECO:0007669"/>
    <property type="project" value="TreeGrafter"/>
</dbReference>
<dbReference type="PANTHER" id="PTHR13335:SF1">
    <property type="entry name" value="TARGET OF RAPAMYCIN COMPLEX 2 SUBUNIT MAPKAP1"/>
    <property type="match status" value="1"/>
</dbReference>
<dbReference type="Pfam" id="PF05422">
    <property type="entry name" value="SIN1"/>
    <property type="match status" value="1"/>
</dbReference>
<dbReference type="AlphaFoldDB" id="A0A9N9T7Z8"/>
<evidence type="ECO:0000313" key="7">
    <source>
        <dbReference type="Proteomes" id="UP001153709"/>
    </source>
</evidence>